<dbReference type="AlphaFoldDB" id="A0A918Q887"/>
<dbReference type="EMBL" id="BMZB01000003">
    <property type="protein sequence ID" value="GGZ36936.1"/>
    <property type="molecule type" value="Genomic_DNA"/>
</dbReference>
<keyword evidence="1" id="KW-1133">Transmembrane helix</keyword>
<reference evidence="2" key="2">
    <citation type="submission" date="2020-09" db="EMBL/GenBank/DDBJ databases">
        <authorList>
            <person name="Sun Q."/>
            <person name="Kim S."/>
        </authorList>
    </citation>
    <scope>NUCLEOTIDE SEQUENCE</scope>
    <source>
        <strain evidence="2">KCTC 32296</strain>
    </source>
</reference>
<evidence type="ECO:0000313" key="3">
    <source>
        <dbReference type="Proteomes" id="UP000662572"/>
    </source>
</evidence>
<feature type="transmembrane region" description="Helical" evidence="1">
    <location>
        <begin position="348"/>
        <end position="368"/>
    </location>
</feature>
<evidence type="ECO:0000313" key="2">
    <source>
        <dbReference type="EMBL" id="GGZ36936.1"/>
    </source>
</evidence>
<proteinExistence type="predicted"/>
<dbReference type="Proteomes" id="UP000662572">
    <property type="component" value="Unassembled WGS sequence"/>
</dbReference>
<name>A0A918Q887_9CAUL</name>
<reference evidence="2" key="1">
    <citation type="journal article" date="2014" name="Int. J. Syst. Evol. Microbiol.">
        <title>Complete genome sequence of Corynebacterium casei LMG S-19264T (=DSM 44701T), isolated from a smear-ripened cheese.</title>
        <authorList>
            <consortium name="US DOE Joint Genome Institute (JGI-PGF)"/>
            <person name="Walter F."/>
            <person name="Albersmeier A."/>
            <person name="Kalinowski J."/>
            <person name="Ruckert C."/>
        </authorList>
    </citation>
    <scope>NUCLEOTIDE SEQUENCE</scope>
    <source>
        <strain evidence="2">KCTC 32296</strain>
    </source>
</reference>
<feature type="transmembrane region" description="Helical" evidence="1">
    <location>
        <begin position="147"/>
        <end position="172"/>
    </location>
</feature>
<feature type="transmembrane region" description="Helical" evidence="1">
    <location>
        <begin position="110"/>
        <end position="141"/>
    </location>
</feature>
<keyword evidence="3" id="KW-1185">Reference proteome</keyword>
<feature type="transmembrane region" description="Helical" evidence="1">
    <location>
        <begin position="243"/>
        <end position="264"/>
    </location>
</feature>
<feature type="transmembrane region" description="Helical" evidence="1">
    <location>
        <begin position="295"/>
        <end position="313"/>
    </location>
</feature>
<keyword evidence="1" id="KW-0812">Transmembrane</keyword>
<sequence length="389" mass="41842">MFCLPILSGLIGKIGKSKAWLGDYQAIACAGQKVIESQPIYDFQLACEGMRPAVFVYLPFIADTAAFLARIFGQTDLQTLYAVIYVFSLLALAWLIYLRKATPATLIQKIPFAAFLTGSAVVWGNIAVLCHAAVGFSALLVASSFWWGPWVFVAIVAACGSVKPVFLTYLAVVLFMQGSIYKRLILFGSGAVLGLLPTVLFALDGSALSQEWRDTLSYFVYQLTPGESYYGWLSLFGLKADGALAGLGFLGFAGLLTLAGFAIAEGLKLSATERVWLGLSLGVLMIPRLMSQDVFLIGIGLVVIALNSQSLAASSKLMNWIKNKGLTVLASICVFVLIGNAVELGDYTTRIATLALSLYVLIVGFMAFKNVPEAIMSALSHRPPERSNP</sequence>
<gene>
    <name evidence="2" type="ORF">GCM10011273_24090</name>
</gene>
<comment type="caution">
    <text evidence="2">The sequence shown here is derived from an EMBL/GenBank/DDBJ whole genome shotgun (WGS) entry which is preliminary data.</text>
</comment>
<protein>
    <submittedName>
        <fullName evidence="2">Uncharacterized protein</fullName>
    </submittedName>
</protein>
<evidence type="ECO:0000256" key="1">
    <source>
        <dbReference type="SAM" id="Phobius"/>
    </source>
</evidence>
<feature type="transmembrane region" description="Helical" evidence="1">
    <location>
        <begin position="79"/>
        <end position="98"/>
    </location>
</feature>
<keyword evidence="1" id="KW-0472">Membrane</keyword>
<organism evidence="2 3">
    <name type="scientific">Asticcacaulis endophyticus</name>
    <dbReference type="NCBI Taxonomy" id="1395890"/>
    <lineage>
        <taxon>Bacteria</taxon>
        <taxon>Pseudomonadati</taxon>
        <taxon>Pseudomonadota</taxon>
        <taxon>Alphaproteobacteria</taxon>
        <taxon>Caulobacterales</taxon>
        <taxon>Caulobacteraceae</taxon>
        <taxon>Asticcacaulis</taxon>
    </lineage>
</organism>
<feature type="transmembrane region" description="Helical" evidence="1">
    <location>
        <begin position="325"/>
        <end position="342"/>
    </location>
</feature>
<feature type="transmembrane region" description="Helical" evidence="1">
    <location>
        <begin position="184"/>
        <end position="203"/>
    </location>
</feature>
<accession>A0A918Q887</accession>